<organism evidence="1 2">
    <name type="scientific">Macrolepiota fuliginosa MF-IS2</name>
    <dbReference type="NCBI Taxonomy" id="1400762"/>
    <lineage>
        <taxon>Eukaryota</taxon>
        <taxon>Fungi</taxon>
        <taxon>Dikarya</taxon>
        <taxon>Basidiomycota</taxon>
        <taxon>Agaricomycotina</taxon>
        <taxon>Agaricomycetes</taxon>
        <taxon>Agaricomycetidae</taxon>
        <taxon>Agaricales</taxon>
        <taxon>Agaricineae</taxon>
        <taxon>Agaricaceae</taxon>
        <taxon>Macrolepiota</taxon>
    </lineage>
</organism>
<dbReference type="EMBL" id="MU151063">
    <property type="protein sequence ID" value="KAF9453217.1"/>
    <property type="molecule type" value="Genomic_DNA"/>
</dbReference>
<sequence>MSASCPAHATKHLPVLPYTFGDTIFHLSQLQNGVSNGTALWLGGQCLAVYLAESHARYKSSQHPCPRALELGSGIGLTALSLSSLGWDVVATDIPYVIDSVLSNNIRINQHVLPQGSGQIELRELDWLVSPEDWHWDHPDIIASSTLSPLPVDRSVTLLSPPYDILCTADTLYDSALVTPLLRSLHAISTLSAAASPNNRPPFILLCIERRDPALVDRFLHEATAVWHLSLHRVPHKKLARAVQKHYPQWTSDDWEGVELWKLRLITSPRSVDKKSSCK</sequence>
<gene>
    <name evidence="1" type="ORF">P691DRAFT_793026</name>
</gene>
<dbReference type="InterPro" id="IPR029063">
    <property type="entry name" value="SAM-dependent_MTases_sf"/>
</dbReference>
<evidence type="ECO:0000313" key="1">
    <source>
        <dbReference type="EMBL" id="KAF9453217.1"/>
    </source>
</evidence>
<dbReference type="Pfam" id="PF10294">
    <property type="entry name" value="Methyltransf_16"/>
    <property type="match status" value="1"/>
</dbReference>
<dbReference type="AlphaFoldDB" id="A0A9P6C654"/>
<dbReference type="PANTHER" id="PTHR14614">
    <property type="entry name" value="HEPATOCELLULAR CARCINOMA-ASSOCIATED ANTIGEN"/>
    <property type="match status" value="1"/>
</dbReference>
<name>A0A9P6C654_9AGAR</name>
<proteinExistence type="predicted"/>
<dbReference type="Gene3D" id="3.40.50.150">
    <property type="entry name" value="Vaccinia Virus protein VP39"/>
    <property type="match status" value="1"/>
</dbReference>
<reference evidence="1" key="1">
    <citation type="submission" date="2020-11" db="EMBL/GenBank/DDBJ databases">
        <authorList>
            <consortium name="DOE Joint Genome Institute"/>
            <person name="Ahrendt S."/>
            <person name="Riley R."/>
            <person name="Andreopoulos W."/>
            <person name="Labutti K."/>
            <person name="Pangilinan J."/>
            <person name="Ruiz-Duenas F.J."/>
            <person name="Barrasa J.M."/>
            <person name="Sanchez-Garcia M."/>
            <person name="Camarero S."/>
            <person name="Miyauchi S."/>
            <person name="Serrano A."/>
            <person name="Linde D."/>
            <person name="Babiker R."/>
            <person name="Drula E."/>
            <person name="Ayuso-Fernandez I."/>
            <person name="Pacheco R."/>
            <person name="Padilla G."/>
            <person name="Ferreira P."/>
            <person name="Barriuso J."/>
            <person name="Kellner H."/>
            <person name="Castanera R."/>
            <person name="Alfaro M."/>
            <person name="Ramirez L."/>
            <person name="Pisabarro A.G."/>
            <person name="Kuo A."/>
            <person name="Tritt A."/>
            <person name="Lipzen A."/>
            <person name="He G."/>
            <person name="Yan M."/>
            <person name="Ng V."/>
            <person name="Cullen D."/>
            <person name="Martin F."/>
            <person name="Rosso M.-N."/>
            <person name="Henrissat B."/>
            <person name="Hibbett D."/>
            <person name="Martinez A.T."/>
            <person name="Grigoriev I.V."/>
        </authorList>
    </citation>
    <scope>NUCLEOTIDE SEQUENCE</scope>
    <source>
        <strain evidence="1">MF-IS2</strain>
    </source>
</reference>
<protein>
    <recommendedName>
        <fullName evidence="3">Methyltransferase-domain-containing protein</fullName>
    </recommendedName>
</protein>
<evidence type="ECO:0008006" key="3">
    <source>
        <dbReference type="Google" id="ProtNLM"/>
    </source>
</evidence>
<dbReference type="GO" id="GO:0005634">
    <property type="term" value="C:nucleus"/>
    <property type="evidence" value="ECO:0007669"/>
    <property type="project" value="TreeGrafter"/>
</dbReference>
<dbReference type="GO" id="GO:0008757">
    <property type="term" value="F:S-adenosylmethionine-dependent methyltransferase activity"/>
    <property type="evidence" value="ECO:0007669"/>
    <property type="project" value="UniProtKB-ARBA"/>
</dbReference>
<dbReference type="SUPFAM" id="SSF53335">
    <property type="entry name" value="S-adenosyl-L-methionine-dependent methyltransferases"/>
    <property type="match status" value="1"/>
</dbReference>
<dbReference type="OrthoDB" id="194386at2759"/>
<comment type="caution">
    <text evidence="1">The sequence shown here is derived from an EMBL/GenBank/DDBJ whole genome shotgun (WGS) entry which is preliminary data.</text>
</comment>
<evidence type="ECO:0000313" key="2">
    <source>
        <dbReference type="Proteomes" id="UP000807342"/>
    </source>
</evidence>
<dbReference type="InterPro" id="IPR019410">
    <property type="entry name" value="Methyltransf_16"/>
</dbReference>
<dbReference type="PANTHER" id="PTHR14614:SF162">
    <property type="entry name" value="EXPRESSED PROTEIN"/>
    <property type="match status" value="1"/>
</dbReference>
<dbReference type="Proteomes" id="UP000807342">
    <property type="component" value="Unassembled WGS sequence"/>
</dbReference>
<keyword evidence="2" id="KW-1185">Reference proteome</keyword>
<accession>A0A9P6C654</accession>
<dbReference type="GO" id="GO:0005737">
    <property type="term" value="C:cytoplasm"/>
    <property type="evidence" value="ECO:0007669"/>
    <property type="project" value="TreeGrafter"/>
</dbReference>